<sequence length="182" mass="20587">MNKYILLFTVLCLSLTVESRRLGSNFGGLSETPEVAAATQAHLEAHNRARQEALTRPRAPQYEEGEEFFFPSQTHAPVVPVQSRNNFVKKVPENPDFLHSTSSLDEPCHGPLCNLKYQEIGSYVVTEGPHHRSQQHNQVDSGFYRTNVNDLSEYRRQIPGRDYSQTLIQAAKAYSDIINGRN</sequence>
<organism evidence="2 3">
    <name type="scientific">Brassicogethes aeneus</name>
    <name type="common">Rape pollen beetle</name>
    <name type="synonym">Meligethes aeneus</name>
    <dbReference type="NCBI Taxonomy" id="1431903"/>
    <lineage>
        <taxon>Eukaryota</taxon>
        <taxon>Metazoa</taxon>
        <taxon>Ecdysozoa</taxon>
        <taxon>Arthropoda</taxon>
        <taxon>Hexapoda</taxon>
        <taxon>Insecta</taxon>
        <taxon>Pterygota</taxon>
        <taxon>Neoptera</taxon>
        <taxon>Endopterygota</taxon>
        <taxon>Coleoptera</taxon>
        <taxon>Polyphaga</taxon>
        <taxon>Cucujiformia</taxon>
        <taxon>Nitidulidae</taxon>
        <taxon>Meligethinae</taxon>
        <taxon>Brassicogethes</taxon>
    </lineage>
</organism>
<proteinExistence type="predicted"/>
<protein>
    <submittedName>
        <fullName evidence="2">Uncharacterized protein</fullName>
    </submittedName>
</protein>
<accession>A0A9P0BDK0</accession>
<reference evidence="2" key="1">
    <citation type="submission" date="2021-12" db="EMBL/GenBank/DDBJ databases">
        <authorList>
            <person name="King R."/>
        </authorList>
    </citation>
    <scope>NUCLEOTIDE SEQUENCE</scope>
</reference>
<evidence type="ECO:0000313" key="3">
    <source>
        <dbReference type="Proteomes" id="UP001154078"/>
    </source>
</evidence>
<evidence type="ECO:0000256" key="1">
    <source>
        <dbReference type="SAM" id="SignalP"/>
    </source>
</evidence>
<keyword evidence="3" id="KW-1185">Reference proteome</keyword>
<keyword evidence="1" id="KW-0732">Signal</keyword>
<dbReference type="EMBL" id="OV121138">
    <property type="protein sequence ID" value="CAH0561158.1"/>
    <property type="molecule type" value="Genomic_DNA"/>
</dbReference>
<evidence type="ECO:0000313" key="2">
    <source>
        <dbReference type="EMBL" id="CAH0561158.1"/>
    </source>
</evidence>
<feature type="signal peptide" evidence="1">
    <location>
        <begin position="1"/>
        <end position="19"/>
    </location>
</feature>
<gene>
    <name evidence="2" type="ORF">MELIAE_LOCUS10764</name>
</gene>
<feature type="chain" id="PRO_5040245565" evidence="1">
    <location>
        <begin position="20"/>
        <end position="182"/>
    </location>
</feature>
<dbReference type="Proteomes" id="UP001154078">
    <property type="component" value="Chromosome 7"/>
</dbReference>
<dbReference type="OrthoDB" id="8188035at2759"/>
<dbReference type="AlphaFoldDB" id="A0A9P0BDK0"/>
<name>A0A9P0BDK0_BRAAE</name>